<reference evidence="11" key="2">
    <citation type="submission" date="2007-04" db="EMBL/GenBank/DDBJ databases">
        <title>The genome of the human body louse.</title>
        <authorList>
            <consortium name="The Human Body Louse Genome Consortium"/>
            <person name="Kirkness E."/>
            <person name="Walenz B."/>
            <person name="Hass B."/>
            <person name="Bruggner R."/>
            <person name="Strausberg R."/>
        </authorList>
    </citation>
    <scope>NUCLEOTIDE SEQUENCE</scope>
    <source>
        <strain evidence="11">USDA</strain>
    </source>
</reference>
<dbReference type="InParanoid" id="E0V9I9"/>
<evidence type="ECO:0000313" key="13">
    <source>
        <dbReference type="Proteomes" id="UP000009046"/>
    </source>
</evidence>
<evidence type="ECO:0000256" key="3">
    <source>
        <dbReference type="ARBA" id="ARBA00010040"/>
    </source>
</evidence>
<dbReference type="AlphaFoldDB" id="E0V9I9"/>
<dbReference type="Proteomes" id="UP000009046">
    <property type="component" value="Unassembled WGS sequence"/>
</dbReference>
<evidence type="ECO:0000256" key="6">
    <source>
        <dbReference type="ARBA" id="ARBA00018421"/>
    </source>
</evidence>
<feature type="domain" description="Acylamino-acid-releasing enzyme N-terminal" evidence="10">
    <location>
        <begin position="23"/>
        <end position="357"/>
    </location>
</feature>
<dbReference type="GO" id="GO:0004252">
    <property type="term" value="F:serine-type endopeptidase activity"/>
    <property type="evidence" value="ECO:0007669"/>
    <property type="project" value="TreeGrafter"/>
</dbReference>
<dbReference type="RefSeq" id="XP_002422783.1">
    <property type="nucleotide sequence ID" value="XM_002422738.1"/>
</dbReference>
<evidence type="ECO:0000313" key="12">
    <source>
        <dbReference type="EnsemblMetazoa" id="PHUM012930-PA"/>
    </source>
</evidence>
<dbReference type="GeneID" id="8233744"/>
<feature type="domain" description="Acylamino-acid-releasing enzyme N-terminal" evidence="10">
    <location>
        <begin position="369"/>
        <end position="477"/>
    </location>
</feature>
<dbReference type="EC" id="3.4.19.1" evidence="5"/>
<dbReference type="GO" id="GO:0005737">
    <property type="term" value="C:cytoplasm"/>
    <property type="evidence" value="ECO:0007669"/>
    <property type="project" value="UniProtKB-SubCell"/>
</dbReference>
<comment type="catalytic activity">
    <reaction evidence="1">
        <text>Cleavage of an N-acetyl or N-formyl amino acid from the N-terminus of a polypeptide.</text>
        <dbReference type="EC" id="3.4.19.1"/>
    </reaction>
</comment>
<protein>
    <recommendedName>
        <fullName evidence="6">Acylamino-acid-releasing enzyme</fullName>
        <ecNumber evidence="5">3.4.19.1</ecNumber>
    </recommendedName>
</protein>
<keyword evidence="7" id="KW-0963">Cytoplasm</keyword>
<dbReference type="GO" id="GO:0008242">
    <property type="term" value="F:omega peptidase activity"/>
    <property type="evidence" value="ECO:0007669"/>
    <property type="project" value="UniProtKB-EC"/>
</dbReference>
<dbReference type="CTD" id="8233744"/>
<evidence type="ECO:0000256" key="5">
    <source>
        <dbReference type="ARBA" id="ARBA00012917"/>
    </source>
</evidence>
<dbReference type="InterPro" id="IPR029058">
    <property type="entry name" value="AB_hydrolase_fold"/>
</dbReference>
<evidence type="ECO:0000256" key="4">
    <source>
        <dbReference type="ARBA" id="ARBA00011881"/>
    </source>
</evidence>
<dbReference type="EMBL" id="AAZO01000154">
    <property type="status" value="NOT_ANNOTATED_CDS"/>
    <property type="molecule type" value="Genomic_DNA"/>
</dbReference>
<feature type="domain" description="Peptidase S9 prolyl oligopeptidase catalytic" evidence="9">
    <location>
        <begin position="805"/>
        <end position="998"/>
    </location>
</feature>
<comment type="similarity">
    <text evidence="3">Belongs to the peptidase S9C family.</text>
</comment>
<dbReference type="HOGENOM" id="CLU_296178_0_0_1"/>
<comment type="subcellular location">
    <subcellularLocation>
        <location evidence="2">Cytoplasm</location>
    </subcellularLocation>
</comment>
<dbReference type="PANTHER" id="PTHR42776">
    <property type="entry name" value="SERINE PEPTIDASE S9 FAMILY MEMBER"/>
    <property type="match status" value="1"/>
</dbReference>
<dbReference type="PANTHER" id="PTHR42776:SF4">
    <property type="entry name" value="ACYLAMINO-ACID-RELEASING ENZYME"/>
    <property type="match status" value="1"/>
</dbReference>
<dbReference type="EMBL" id="AAZO01000152">
    <property type="status" value="NOT_ANNOTATED_CDS"/>
    <property type="molecule type" value="Genomic_DNA"/>
</dbReference>
<evidence type="ECO:0000259" key="10">
    <source>
        <dbReference type="Pfam" id="PF19283"/>
    </source>
</evidence>
<accession>E0V9I9</accession>
<dbReference type="InterPro" id="IPR001375">
    <property type="entry name" value="Peptidase_S9_cat"/>
</dbReference>
<dbReference type="Gene3D" id="2.120.10.30">
    <property type="entry name" value="TolB, C-terminal domain"/>
    <property type="match status" value="1"/>
</dbReference>
<dbReference type="Gene3D" id="3.40.50.1820">
    <property type="entry name" value="alpha/beta hydrolase"/>
    <property type="match status" value="1"/>
</dbReference>
<evidence type="ECO:0000256" key="1">
    <source>
        <dbReference type="ARBA" id="ARBA00000721"/>
    </source>
</evidence>
<dbReference type="Pfam" id="PF00326">
    <property type="entry name" value="Peptidase_S9"/>
    <property type="match status" value="1"/>
</dbReference>
<organism>
    <name type="scientific">Pediculus humanus subsp. corporis</name>
    <name type="common">Body louse</name>
    <dbReference type="NCBI Taxonomy" id="121224"/>
    <lineage>
        <taxon>Eukaryota</taxon>
        <taxon>Metazoa</taxon>
        <taxon>Ecdysozoa</taxon>
        <taxon>Arthropoda</taxon>
        <taxon>Hexapoda</taxon>
        <taxon>Insecta</taxon>
        <taxon>Pterygota</taxon>
        <taxon>Neoptera</taxon>
        <taxon>Paraneoptera</taxon>
        <taxon>Psocodea</taxon>
        <taxon>Troctomorpha</taxon>
        <taxon>Phthiraptera</taxon>
        <taxon>Anoplura</taxon>
        <taxon>Pediculidae</taxon>
        <taxon>Pediculus</taxon>
    </lineage>
</organism>
<gene>
    <name evidence="12" type="primary">8233744</name>
    <name evidence="11" type="ORF">Phum_PHUM012930</name>
</gene>
<sequence length="1020" mass="116393">MNSKDRLTNIYVDFINTCVKTYRSIALHPAIVSATILKENDNSDIIKIFSKWSQRNLEKGEITYFQRQHILAKSNNSVFETFPVDISQEDFYKYSSSEKLYCIIRKIKQENKKKTFLEIWNTKGLFKNFDINAFDIHGDIYCDVKFGSLEWSPNEDKILYIAEKLSKKSEPFYKQKSKNEGSKNYIKSLEDVSLGDEYIYKPDWGEQLIEKHQSIIGMCDIASETLEVVDGIPSHYSPAQVLWSKDGNDIYGVVFENEPRRLGLIYCTNRESYIFCLDSKGEFKILSEPQKSVHSPRLSLDGKSLFWLQRAVGGAHGGCHQLIKMNLVTKEKEVMIDIIKKGDEKFSGLYLQSLPTKDVFQKMGDEYIYKPDWGEQLIEKHQSIIGMCDIASETLEVVDGIPSHYSPAQVLWSKDGNDIYGVVFENEPRRLGLIYCTNRESYIFCLDSKGEFKILSEPQKSVHSPRLSLDGKSLFWLQRAVGGAHGGCHQLIKMNLVTKEGDEYIYKPDWGEQLIEKHQSIIGMCDIASETLEVVDGIPSHYSPAQVLWSKDGNDIYGVVFENEPRRLGLIYCTNRESYIFCLDSKGEFKILSEPQKSVHSPRLSLDGKSLFWLQRAVGGAHGGCHELIKMNLVTKEKEVMIDIIKKGDEKFSGLYLQSLPERCFSKNGLKLFFSSLNRNRIVSYYLDLETKKIHQLNTTDGSSTILDVHNDIILISTANFKKPPSLEFSKSLTDLKWIPVTRSESINDNFMYKELEFQLSENGNENTFNYYNAFYYGPPSSETNKMIPLIVYPHGGPHSAVFNDFSIEFNFFVSLGYGILAVNYRGSTGVGQDGVDFLRGKIGDTDVKDMQNAVHEILRTFSFLDKNNIFLYGKSFGGFLVGQLSGQHPEFYRAVVNVNGVTDVYSMYTMSDIPDWSSAETNLEFDESKPLTLDDVNKMVKVSPIQLIEKIKTPTLFLVGKKDLRVPFYQGVRMYNALKARKVKVRLNMYDGNHTLGGVPVHIDGLINTALWFEENKLK</sequence>
<dbReference type="OrthoDB" id="416344at2759"/>
<keyword evidence="8 11" id="KW-0378">Hydrolase</keyword>
<name>E0V9I9_PEDHC</name>
<dbReference type="EMBL" id="DS234994">
    <property type="protein sequence ID" value="EEB10045.1"/>
    <property type="molecule type" value="Genomic_DNA"/>
</dbReference>
<dbReference type="SUPFAM" id="SSF53474">
    <property type="entry name" value="alpha/beta-Hydrolases"/>
    <property type="match status" value="1"/>
</dbReference>
<dbReference type="EMBL" id="AAZO01000153">
    <property type="status" value="NOT_ANNOTATED_CDS"/>
    <property type="molecule type" value="Genomic_DNA"/>
</dbReference>
<dbReference type="eggNOG" id="KOG2100">
    <property type="taxonomic scope" value="Eukaryota"/>
</dbReference>
<comment type="subunit">
    <text evidence="4">Homotetramer.</text>
</comment>
<dbReference type="InterPro" id="IPR011042">
    <property type="entry name" value="6-blade_b-propeller_TolB-like"/>
</dbReference>
<reference evidence="11" key="1">
    <citation type="submission" date="2007-04" db="EMBL/GenBank/DDBJ databases">
        <title>Annotation of Pediculus humanus corporis strain USDA.</title>
        <authorList>
            <person name="Kirkness E."/>
            <person name="Hannick L."/>
            <person name="Hass B."/>
            <person name="Bruggner R."/>
            <person name="Lawson D."/>
            <person name="Bidwell S."/>
            <person name="Joardar V."/>
            <person name="Caler E."/>
            <person name="Walenz B."/>
            <person name="Inman J."/>
            <person name="Schobel S."/>
            <person name="Galinsky K."/>
            <person name="Amedeo P."/>
            <person name="Strausberg R."/>
        </authorList>
    </citation>
    <scope>NUCLEOTIDE SEQUENCE</scope>
    <source>
        <strain evidence="11">USDA</strain>
    </source>
</reference>
<dbReference type="VEuPathDB" id="VectorBase:PHUM012930"/>
<evidence type="ECO:0000259" key="9">
    <source>
        <dbReference type="Pfam" id="PF00326"/>
    </source>
</evidence>
<keyword evidence="13" id="KW-1185">Reference proteome</keyword>
<evidence type="ECO:0000313" key="11">
    <source>
        <dbReference type="EMBL" id="EEB10045.1"/>
    </source>
</evidence>
<dbReference type="STRING" id="121224.E0V9I9"/>
<dbReference type="Pfam" id="PF19283">
    <property type="entry name" value="APEH_N"/>
    <property type="match status" value="3"/>
</dbReference>
<dbReference type="KEGG" id="phu:Phum_PHUM012930"/>
<proteinExistence type="inferred from homology"/>
<evidence type="ECO:0000256" key="2">
    <source>
        <dbReference type="ARBA" id="ARBA00004496"/>
    </source>
</evidence>
<dbReference type="GO" id="GO:0006508">
    <property type="term" value="P:proteolysis"/>
    <property type="evidence" value="ECO:0007669"/>
    <property type="project" value="InterPro"/>
</dbReference>
<dbReference type="EnsemblMetazoa" id="PHUM012930-RA">
    <property type="protein sequence ID" value="PHUM012930-PA"/>
    <property type="gene ID" value="PHUM012930"/>
</dbReference>
<evidence type="ECO:0000256" key="8">
    <source>
        <dbReference type="ARBA" id="ARBA00022801"/>
    </source>
</evidence>
<evidence type="ECO:0000256" key="7">
    <source>
        <dbReference type="ARBA" id="ARBA00022490"/>
    </source>
</evidence>
<dbReference type="SUPFAM" id="SSF82171">
    <property type="entry name" value="DPP6 N-terminal domain-like"/>
    <property type="match status" value="1"/>
</dbReference>
<reference evidence="12" key="3">
    <citation type="submission" date="2020-05" db="UniProtKB">
        <authorList>
            <consortium name="EnsemblMetazoa"/>
        </authorList>
    </citation>
    <scope>IDENTIFICATION</scope>
    <source>
        <strain evidence="12">USDA</strain>
    </source>
</reference>
<feature type="domain" description="Acylamino-acid-releasing enzyme N-terminal" evidence="10">
    <location>
        <begin position="506"/>
        <end position="732"/>
    </location>
</feature>
<dbReference type="InterPro" id="IPR045550">
    <property type="entry name" value="AARE_N"/>
</dbReference>